<dbReference type="EMBL" id="JAPFFF010000053">
    <property type="protein sequence ID" value="KAK8839131.1"/>
    <property type="molecule type" value="Genomic_DNA"/>
</dbReference>
<keyword evidence="1" id="KW-0812">Transmembrane</keyword>
<organism evidence="2 3">
    <name type="scientific">Tritrichomonas musculus</name>
    <dbReference type="NCBI Taxonomy" id="1915356"/>
    <lineage>
        <taxon>Eukaryota</taxon>
        <taxon>Metamonada</taxon>
        <taxon>Parabasalia</taxon>
        <taxon>Tritrichomonadida</taxon>
        <taxon>Tritrichomonadidae</taxon>
        <taxon>Tritrichomonas</taxon>
    </lineage>
</organism>
<protein>
    <recommendedName>
        <fullName evidence="4">Prominin</fullName>
    </recommendedName>
</protein>
<comment type="caution">
    <text evidence="2">The sequence shown here is derived from an EMBL/GenBank/DDBJ whole genome shotgun (WGS) entry which is preliminary data.</text>
</comment>
<dbReference type="Proteomes" id="UP001470230">
    <property type="component" value="Unassembled WGS sequence"/>
</dbReference>
<feature type="transmembrane region" description="Helical" evidence="1">
    <location>
        <begin position="449"/>
        <end position="474"/>
    </location>
</feature>
<name>A0ABR2GZM2_9EUKA</name>
<proteinExistence type="predicted"/>
<feature type="transmembrane region" description="Helical" evidence="1">
    <location>
        <begin position="139"/>
        <end position="163"/>
    </location>
</feature>
<keyword evidence="1" id="KW-0472">Membrane</keyword>
<gene>
    <name evidence="2" type="ORF">M9Y10_032603</name>
</gene>
<evidence type="ECO:0000313" key="3">
    <source>
        <dbReference type="Proteomes" id="UP001470230"/>
    </source>
</evidence>
<keyword evidence="1" id="KW-1133">Transmembrane helix</keyword>
<feature type="transmembrane region" description="Helical" evidence="1">
    <location>
        <begin position="403"/>
        <end position="428"/>
    </location>
</feature>
<accession>A0ABR2GZM2</accession>
<feature type="transmembrane region" description="Helical" evidence="1">
    <location>
        <begin position="184"/>
        <end position="209"/>
    </location>
</feature>
<sequence length="766" mass="87028">MIEFLIFILPICFSQDYPETKPLRGGVFTWPHALSLSRKMWKWLKMPMLSFNFTDINLTQITEQYITNNLDFNVNEEIKSMLSELNDTTIQNSHIKNNKKLSKSYTKCNSNEYPNVYLILGGDPGYYECQTVEDTLGQIFSYLLMIMPLFVLTMIGLIFYLIFSIGRCFIFKPSFRNQPKIFEIISFSIISAILIYSILINFSGSVYFVSNVKYLLSKGVEKDFTTIFQSLNTTMKTAVKDMIEKVDPILDEIIQKVTDYVNASVPVFFDLINKTVDELNVYFDEFKSIENFGEKYNVSIQKVEKSYELCASSSADSSTCPNESSLLKSINFTGGFQVMQDYKEDVAFFVQIINVPDYIEEARQDLIESIENMKSDLLKEIDPDNLDLDYNFDEYGPLDVPSFAVPLMTFVLVLVPIVMLATFVAQVYSFWFPGKFSRACSFLCVPCSFWILLHFVIGSVGTILSSFVIFYGIVQNSGDDAIDTVLKKVTNDDRTIHFGRISMLSATEDVVGSFYVDDIKLKRLEIIKNLLDAKVETALSDVMDIDKLPLDEVASVIQKTTKNFSAAFKLNEYVIWDLVVEVDNLLKAAPPSDLSSIVSIYDLRDKLKSFQNSVTCCNDEKARLSDEYNSFINEFFDLVSNYSKSFQTFKSQVRNIPDVICEVGTELLIGLLEMAGPVLAKAIRDISPILGSFDMSWLIGSVNIIRSRFLHQFLLGCIYLSISAHLYVISMVIMSMILWYRRRGMGDVGSELIESGSGSVFSNLIT</sequence>
<feature type="transmembrane region" description="Helical" evidence="1">
    <location>
        <begin position="713"/>
        <end position="740"/>
    </location>
</feature>
<evidence type="ECO:0008006" key="4">
    <source>
        <dbReference type="Google" id="ProtNLM"/>
    </source>
</evidence>
<keyword evidence="3" id="KW-1185">Reference proteome</keyword>
<reference evidence="2 3" key="1">
    <citation type="submission" date="2024-04" db="EMBL/GenBank/DDBJ databases">
        <title>Tritrichomonas musculus Genome.</title>
        <authorList>
            <person name="Alves-Ferreira E."/>
            <person name="Grigg M."/>
            <person name="Lorenzi H."/>
            <person name="Galac M."/>
        </authorList>
    </citation>
    <scope>NUCLEOTIDE SEQUENCE [LARGE SCALE GENOMIC DNA]</scope>
    <source>
        <strain evidence="2 3">EAF2021</strain>
    </source>
</reference>
<evidence type="ECO:0000313" key="2">
    <source>
        <dbReference type="EMBL" id="KAK8839131.1"/>
    </source>
</evidence>
<evidence type="ECO:0000256" key="1">
    <source>
        <dbReference type="SAM" id="Phobius"/>
    </source>
</evidence>